<dbReference type="Proteomes" id="UP001596353">
    <property type="component" value="Unassembled WGS sequence"/>
</dbReference>
<evidence type="ECO:0000256" key="1">
    <source>
        <dbReference type="ARBA" id="ARBA00023251"/>
    </source>
</evidence>
<reference evidence="3" key="1">
    <citation type="journal article" date="2019" name="Int. J. Syst. Evol. Microbiol.">
        <title>The Global Catalogue of Microorganisms (GCM) 10K type strain sequencing project: providing services to taxonomists for standard genome sequencing and annotation.</title>
        <authorList>
            <consortium name="The Broad Institute Genomics Platform"/>
            <consortium name="The Broad Institute Genome Sequencing Center for Infectious Disease"/>
            <person name="Wu L."/>
            <person name="Ma J."/>
        </authorList>
    </citation>
    <scope>NUCLEOTIDE SEQUENCE [LARGE SCALE GENOMIC DNA]</scope>
    <source>
        <strain evidence="3">CCUG 66188</strain>
    </source>
</reference>
<organism evidence="2 3">
    <name type="scientific">Sulfitobacter porphyrae</name>
    <dbReference type="NCBI Taxonomy" id="1246864"/>
    <lineage>
        <taxon>Bacteria</taxon>
        <taxon>Pseudomonadati</taxon>
        <taxon>Pseudomonadota</taxon>
        <taxon>Alphaproteobacteria</taxon>
        <taxon>Rhodobacterales</taxon>
        <taxon>Roseobacteraceae</taxon>
        <taxon>Sulfitobacter</taxon>
    </lineage>
</organism>
<name>A0ABW2B2F2_9RHOB</name>
<dbReference type="InterPro" id="IPR000335">
    <property type="entry name" value="Bleomycin-R"/>
</dbReference>
<keyword evidence="1" id="KW-0046">Antibiotic resistance</keyword>
<keyword evidence="3" id="KW-1185">Reference proteome</keyword>
<evidence type="ECO:0000313" key="2">
    <source>
        <dbReference type="EMBL" id="MFC6759421.1"/>
    </source>
</evidence>
<dbReference type="Gene3D" id="3.10.180.10">
    <property type="entry name" value="2,3-Dihydroxybiphenyl 1,2-Dioxygenase, domain 1"/>
    <property type="match status" value="1"/>
</dbReference>
<dbReference type="EMBL" id="JBHSWG010000001">
    <property type="protein sequence ID" value="MFC6759421.1"/>
    <property type="molecule type" value="Genomic_DNA"/>
</dbReference>
<gene>
    <name evidence="2" type="ORF">ACFQFQ_07810</name>
</gene>
<proteinExistence type="predicted"/>
<dbReference type="InterPro" id="IPR029068">
    <property type="entry name" value="Glyas_Bleomycin-R_OHBP_Dase"/>
</dbReference>
<comment type="caution">
    <text evidence="2">The sequence shown here is derived from an EMBL/GenBank/DDBJ whole genome shotgun (WGS) entry which is preliminary data.</text>
</comment>
<evidence type="ECO:0000313" key="3">
    <source>
        <dbReference type="Proteomes" id="UP001596353"/>
    </source>
</evidence>
<dbReference type="Pfam" id="PF19581">
    <property type="entry name" value="Glyoxalase_7"/>
    <property type="match status" value="1"/>
</dbReference>
<accession>A0ABW2B2F2</accession>
<sequence>MIPQVTRTAPVFRSFDEAKARAFYLDWLGFTWVGEHRFDADAPLYAFLRLGEFHLHLSEHHGDATPGSSVMVHVDNLRAWHASLPPMPTCVRGWIRCPGACRCRSGTPSATG</sequence>
<dbReference type="SUPFAM" id="SSF54593">
    <property type="entry name" value="Glyoxalase/Bleomycin resistance protein/Dihydroxybiphenyl dioxygenase"/>
    <property type="match status" value="1"/>
</dbReference>
<protein>
    <submittedName>
        <fullName evidence="2">Glyoxalase superfamily protein</fullName>
    </submittedName>
</protein>